<keyword evidence="1" id="KW-1133">Transmembrane helix</keyword>
<keyword evidence="1" id="KW-0812">Transmembrane</keyword>
<name>A0A226EAD4_FOLCA</name>
<keyword evidence="3" id="KW-1185">Reference proteome</keyword>
<feature type="transmembrane region" description="Helical" evidence="1">
    <location>
        <begin position="50"/>
        <end position="71"/>
    </location>
</feature>
<accession>A0A226EAD4</accession>
<protein>
    <submittedName>
        <fullName evidence="2">Uncharacterized protein</fullName>
    </submittedName>
</protein>
<proteinExistence type="predicted"/>
<sequence length="135" mass="15964">MDTPFGVVRLVQLLYINHYPFPYQLPYKFSYRKGIHTVEVVPLIRWYEKFIPLLLSLLAILLSTMSIYYLAGNEENLLQDFRFWLWVGVIIVSVMSTFGYWISLLALGQMSVQVWGRTVEFEWHVQKGSSFQKFT</sequence>
<reference evidence="2 3" key="1">
    <citation type="submission" date="2015-12" db="EMBL/GenBank/DDBJ databases">
        <title>The genome of Folsomia candida.</title>
        <authorList>
            <person name="Faddeeva A."/>
            <person name="Derks M.F."/>
            <person name="Anvar Y."/>
            <person name="Smit S."/>
            <person name="Van Straalen N."/>
            <person name="Roelofs D."/>
        </authorList>
    </citation>
    <scope>NUCLEOTIDE SEQUENCE [LARGE SCALE GENOMIC DNA]</scope>
    <source>
        <strain evidence="2 3">VU population</strain>
        <tissue evidence="2">Whole body</tissue>
    </source>
</reference>
<organism evidence="2 3">
    <name type="scientific">Folsomia candida</name>
    <name type="common">Springtail</name>
    <dbReference type="NCBI Taxonomy" id="158441"/>
    <lineage>
        <taxon>Eukaryota</taxon>
        <taxon>Metazoa</taxon>
        <taxon>Ecdysozoa</taxon>
        <taxon>Arthropoda</taxon>
        <taxon>Hexapoda</taxon>
        <taxon>Collembola</taxon>
        <taxon>Entomobryomorpha</taxon>
        <taxon>Isotomoidea</taxon>
        <taxon>Isotomidae</taxon>
        <taxon>Proisotominae</taxon>
        <taxon>Folsomia</taxon>
    </lineage>
</organism>
<gene>
    <name evidence="2" type="ORF">Fcan01_10173</name>
</gene>
<feature type="transmembrane region" description="Helical" evidence="1">
    <location>
        <begin position="83"/>
        <end position="107"/>
    </location>
</feature>
<evidence type="ECO:0000313" key="3">
    <source>
        <dbReference type="Proteomes" id="UP000198287"/>
    </source>
</evidence>
<evidence type="ECO:0000256" key="1">
    <source>
        <dbReference type="SAM" id="Phobius"/>
    </source>
</evidence>
<evidence type="ECO:0000313" key="2">
    <source>
        <dbReference type="EMBL" id="OXA54370.1"/>
    </source>
</evidence>
<dbReference type="EMBL" id="LNIX01000005">
    <property type="protein sequence ID" value="OXA54370.1"/>
    <property type="molecule type" value="Genomic_DNA"/>
</dbReference>
<comment type="caution">
    <text evidence="2">The sequence shown here is derived from an EMBL/GenBank/DDBJ whole genome shotgun (WGS) entry which is preliminary data.</text>
</comment>
<keyword evidence="1" id="KW-0472">Membrane</keyword>
<dbReference type="AlphaFoldDB" id="A0A226EAD4"/>
<dbReference type="Proteomes" id="UP000198287">
    <property type="component" value="Unassembled WGS sequence"/>
</dbReference>